<keyword evidence="3" id="KW-1185">Reference proteome</keyword>
<sequence length="194" mass="22514">MFEKKVALVILPEIYGINPFIETVKRKYQALGFHVFSPNLLLRSYFPYTEREEAYLFFQNHIGFGAYKDVDYLMEELQASYEKVIILGFSVGATLAWRCSGRGHVDGIVACYGSRIRDYLEVEPRCDSLLLFAEKDFFHVTEVQQAVFSKKRVKSMIFPAAHGFFDMYSESYDKEQANKGWQYIDEFIDGVIEA</sequence>
<protein>
    <submittedName>
        <fullName evidence="2">Dienelactone hydrolase</fullName>
    </submittedName>
</protein>
<dbReference type="Pfam" id="PF01738">
    <property type="entry name" value="DLH"/>
    <property type="match status" value="1"/>
</dbReference>
<dbReference type="GO" id="GO:0016787">
    <property type="term" value="F:hydrolase activity"/>
    <property type="evidence" value="ECO:0007669"/>
    <property type="project" value="UniProtKB-KW"/>
</dbReference>
<evidence type="ECO:0000313" key="3">
    <source>
        <dbReference type="Proteomes" id="UP000199309"/>
    </source>
</evidence>
<dbReference type="PANTHER" id="PTHR46623:SF6">
    <property type="entry name" value="ALPHA_BETA-HYDROLASES SUPERFAMILY PROTEIN"/>
    <property type="match status" value="1"/>
</dbReference>
<name>A0A1G9RPD9_9FIRM</name>
<dbReference type="PANTHER" id="PTHR46623">
    <property type="entry name" value="CARBOXYMETHYLENEBUTENOLIDASE-RELATED"/>
    <property type="match status" value="1"/>
</dbReference>
<reference evidence="2 3" key="1">
    <citation type="submission" date="2016-10" db="EMBL/GenBank/DDBJ databases">
        <authorList>
            <person name="de Groot N.N."/>
        </authorList>
    </citation>
    <scope>NUCLEOTIDE SEQUENCE [LARGE SCALE GENOMIC DNA]</scope>
    <source>
        <strain evidence="2 3">DSM 16981</strain>
    </source>
</reference>
<gene>
    <name evidence="2" type="ORF">SAMN05660299_00523</name>
</gene>
<dbReference type="OrthoDB" id="115291at2"/>
<evidence type="ECO:0000313" key="2">
    <source>
        <dbReference type="EMBL" id="SDM24920.1"/>
    </source>
</evidence>
<dbReference type="EMBL" id="FNHQ01000003">
    <property type="protein sequence ID" value="SDM24920.1"/>
    <property type="molecule type" value="Genomic_DNA"/>
</dbReference>
<dbReference type="Proteomes" id="UP000199309">
    <property type="component" value="Unassembled WGS sequence"/>
</dbReference>
<dbReference type="InterPro" id="IPR051049">
    <property type="entry name" value="Dienelactone_hydrolase-like"/>
</dbReference>
<dbReference type="InterPro" id="IPR002925">
    <property type="entry name" value="Dienelactn_hydro"/>
</dbReference>
<dbReference type="STRING" id="349095.SAMN05660299_00523"/>
<dbReference type="InterPro" id="IPR029058">
    <property type="entry name" value="AB_hydrolase_fold"/>
</dbReference>
<dbReference type="RefSeq" id="WP_091647907.1">
    <property type="nucleotide sequence ID" value="NZ_FNHQ01000003.1"/>
</dbReference>
<dbReference type="AlphaFoldDB" id="A0A1G9RPD9"/>
<dbReference type="Gene3D" id="3.40.50.1820">
    <property type="entry name" value="alpha/beta hydrolase"/>
    <property type="match status" value="1"/>
</dbReference>
<organism evidence="2 3">
    <name type="scientific">Megasphaera paucivorans</name>
    <dbReference type="NCBI Taxonomy" id="349095"/>
    <lineage>
        <taxon>Bacteria</taxon>
        <taxon>Bacillati</taxon>
        <taxon>Bacillota</taxon>
        <taxon>Negativicutes</taxon>
        <taxon>Veillonellales</taxon>
        <taxon>Veillonellaceae</taxon>
        <taxon>Megasphaera</taxon>
    </lineage>
</organism>
<feature type="domain" description="Dienelactone hydrolase" evidence="1">
    <location>
        <begin position="5"/>
        <end position="188"/>
    </location>
</feature>
<proteinExistence type="predicted"/>
<keyword evidence="2" id="KW-0378">Hydrolase</keyword>
<evidence type="ECO:0000259" key="1">
    <source>
        <dbReference type="Pfam" id="PF01738"/>
    </source>
</evidence>
<dbReference type="SUPFAM" id="SSF53474">
    <property type="entry name" value="alpha/beta-Hydrolases"/>
    <property type="match status" value="1"/>
</dbReference>
<accession>A0A1G9RPD9</accession>